<dbReference type="CDD" id="cd02230">
    <property type="entry name" value="cupin_HP0902-like"/>
    <property type="match status" value="1"/>
</dbReference>
<accession>A0A4R5FEV3</accession>
<dbReference type="AlphaFoldDB" id="A0A4R5FEV3"/>
<sequence length="110" mass="11806">MQKISLVALARQQTGLAADAGGGHTADTVYGGHEKMLRQTVIGMKQGSRLAEHENPGEATVQVLHGRVRMVAGDDSWEARTGDLLIVPDARHALEALEDSAVLLTVVKRR</sequence>
<dbReference type="Proteomes" id="UP000295136">
    <property type="component" value="Unassembled WGS sequence"/>
</dbReference>
<dbReference type="Gene3D" id="2.60.120.10">
    <property type="entry name" value="Jelly Rolls"/>
    <property type="match status" value="1"/>
</dbReference>
<proteinExistence type="predicted"/>
<dbReference type="EMBL" id="SMLD01000055">
    <property type="protein sequence ID" value="TDE48445.1"/>
    <property type="molecule type" value="Genomic_DNA"/>
</dbReference>
<dbReference type="RefSeq" id="WP_132632125.1">
    <property type="nucleotide sequence ID" value="NZ_SMLD01000055.1"/>
</dbReference>
<dbReference type="PANTHER" id="PTHR37694:SF1">
    <property type="entry name" value="SLR8022 PROTEIN"/>
    <property type="match status" value="1"/>
</dbReference>
<evidence type="ECO:0000313" key="2">
    <source>
        <dbReference type="Proteomes" id="UP000295136"/>
    </source>
</evidence>
<dbReference type="InterPro" id="IPR014710">
    <property type="entry name" value="RmlC-like_jellyroll"/>
</dbReference>
<protein>
    <submittedName>
        <fullName evidence="1">LuxR family transcriptional regulator</fullName>
    </submittedName>
</protein>
<name>A0A4R5FEV3_9ACTN</name>
<keyword evidence="2" id="KW-1185">Reference proteome</keyword>
<dbReference type="PANTHER" id="PTHR37694">
    <property type="entry name" value="SLR8022 PROTEIN"/>
    <property type="match status" value="1"/>
</dbReference>
<comment type="caution">
    <text evidence="1">The sequence shown here is derived from an EMBL/GenBank/DDBJ whole genome shotgun (WGS) entry which is preliminary data.</text>
</comment>
<dbReference type="SUPFAM" id="SSF51182">
    <property type="entry name" value="RmlC-like cupins"/>
    <property type="match status" value="1"/>
</dbReference>
<reference evidence="1 2" key="1">
    <citation type="submission" date="2019-03" db="EMBL/GenBank/DDBJ databases">
        <title>Draft genome sequences of novel Actinobacteria.</title>
        <authorList>
            <person name="Sahin N."/>
            <person name="Ay H."/>
            <person name="Saygin H."/>
        </authorList>
    </citation>
    <scope>NUCLEOTIDE SEQUENCE [LARGE SCALE GENOMIC DNA]</scope>
    <source>
        <strain evidence="1 2">6K102</strain>
    </source>
</reference>
<organism evidence="1 2">
    <name type="scientific">Nonomuraea mesophila</name>
    <dbReference type="NCBI Taxonomy" id="2530382"/>
    <lineage>
        <taxon>Bacteria</taxon>
        <taxon>Bacillati</taxon>
        <taxon>Actinomycetota</taxon>
        <taxon>Actinomycetes</taxon>
        <taxon>Streptosporangiales</taxon>
        <taxon>Streptosporangiaceae</taxon>
        <taxon>Nonomuraea</taxon>
    </lineage>
</organism>
<gene>
    <name evidence="1" type="ORF">E1295_21490</name>
</gene>
<dbReference type="InterPro" id="IPR011051">
    <property type="entry name" value="RmlC_Cupin_sf"/>
</dbReference>
<evidence type="ECO:0000313" key="1">
    <source>
        <dbReference type="EMBL" id="TDE48445.1"/>
    </source>
</evidence>